<evidence type="ECO:0000256" key="1">
    <source>
        <dbReference type="SAM" id="Phobius"/>
    </source>
</evidence>
<sequence>MHGMEQILLLEKLAADECPPAQPVYRSWRAIFQAEVFMAAAGMLLFFELVCGSLRRRSNNSFVHRGLWVAYTLLPLLITYTLGLMQSAHAKVLMYPVWALSLMIAGGATSITAHDLDDNKQWKRALFVILQYDMYFCIILFQLVYPNPNQQISVAHAATPVLDSIKLLLWHPIAVPVLLLFTTVCIAHTFGAIAGWRANYSYPSKMVADYMKRHAAAAAAASRSRSPSSSSSSGRGYLDPVSMKYLVSWPAYKVSRTTAPSGHRSSSTVSRMMRCQAQAVAEEDDEGLITVEKIGDWCCRNEDKFRSWGVSTSRIKGACLAYSLSHLLMRRFFGMDCAEASLPETRHFVLRGLLSESNTDEYIKAFRVIEVELAFLYDFFYTKYALIFGMEGFFFLMVLVKIVCASTIGVLMLYRPFAQGFPQCWYGDIVISPSLTSVNITVAIIAIFLTVEALQFVLYMGSDWAMVSLACCHITEGRPHGYIPLSFRKLFGFLFSRQRLPLFGYWQNKLGQYSVIQGSRFFSSSNQFAFECSGLTTFILSKAIAYLGQCVVSLFSSQGLHFVKLPEIIKSHIGSTLKSSTDDGGYLTNGKTSLQRNHVLGNFSWTLQNETQTESMLIWHIATDYCSIMVSDEGNSRQISNSSYRQHREVATKLSCYCAYLMSNVPQLLPGNSVDTKFVFDQAMYQAREALGTKKRDRAGLRNAAATVISNQDEGSSNSIFTKGLKLGAELASIQDDCLRWRVVAEFWVETILYIAPSENAKAHMECLPQGGEFLTHLWALLTHAGILSRQSPPAGAGANPRG</sequence>
<feature type="transmembrane region" description="Helical" evidence="1">
    <location>
        <begin position="393"/>
        <end position="414"/>
    </location>
</feature>
<dbReference type="Pfam" id="PF04578">
    <property type="entry name" value="DUF594"/>
    <property type="match status" value="1"/>
</dbReference>
<dbReference type="AlphaFoldDB" id="A0A1Z5R848"/>
<dbReference type="InterPro" id="IPR025315">
    <property type="entry name" value="DUF4220"/>
</dbReference>
<evidence type="ECO:0000313" key="3">
    <source>
        <dbReference type="EMBL" id="OQU79910.1"/>
    </source>
</evidence>
<protein>
    <recommendedName>
        <fullName evidence="2">DUF4220 domain-containing protein</fullName>
    </recommendedName>
</protein>
<dbReference type="InParanoid" id="A0A1Z5R848"/>
<dbReference type="Proteomes" id="UP000000768">
    <property type="component" value="Chromosome 7"/>
</dbReference>
<dbReference type="PANTHER" id="PTHR31325">
    <property type="entry name" value="OS01G0798800 PROTEIN-RELATED"/>
    <property type="match status" value="1"/>
</dbReference>
<keyword evidence="4" id="KW-1185">Reference proteome</keyword>
<feature type="transmembrane region" description="Helical" evidence="1">
    <location>
        <begin position="66"/>
        <end position="86"/>
    </location>
</feature>
<feature type="transmembrane region" description="Helical" evidence="1">
    <location>
        <begin position="173"/>
        <end position="196"/>
    </location>
</feature>
<reference evidence="4" key="2">
    <citation type="journal article" date="2018" name="Plant J.">
        <title>The Sorghum bicolor reference genome: improved assembly, gene annotations, a transcriptome atlas, and signatures of genome organization.</title>
        <authorList>
            <person name="McCormick R.F."/>
            <person name="Truong S.K."/>
            <person name="Sreedasyam A."/>
            <person name="Jenkins J."/>
            <person name="Shu S."/>
            <person name="Sims D."/>
            <person name="Kennedy M."/>
            <person name="Amirebrahimi M."/>
            <person name="Weers B.D."/>
            <person name="McKinley B."/>
            <person name="Mattison A."/>
            <person name="Morishige D.T."/>
            <person name="Grimwood J."/>
            <person name="Schmutz J."/>
            <person name="Mullet J.E."/>
        </authorList>
    </citation>
    <scope>NUCLEOTIDE SEQUENCE [LARGE SCALE GENOMIC DNA]</scope>
    <source>
        <strain evidence="4">cv. BTx623</strain>
    </source>
</reference>
<feature type="transmembrane region" description="Helical" evidence="1">
    <location>
        <begin position="434"/>
        <end position="459"/>
    </location>
</feature>
<organism evidence="3 4">
    <name type="scientific">Sorghum bicolor</name>
    <name type="common">Sorghum</name>
    <name type="synonym">Sorghum vulgare</name>
    <dbReference type="NCBI Taxonomy" id="4558"/>
    <lineage>
        <taxon>Eukaryota</taxon>
        <taxon>Viridiplantae</taxon>
        <taxon>Streptophyta</taxon>
        <taxon>Embryophyta</taxon>
        <taxon>Tracheophyta</taxon>
        <taxon>Spermatophyta</taxon>
        <taxon>Magnoliopsida</taxon>
        <taxon>Liliopsida</taxon>
        <taxon>Poales</taxon>
        <taxon>Poaceae</taxon>
        <taxon>PACMAD clade</taxon>
        <taxon>Panicoideae</taxon>
        <taxon>Andropogonodae</taxon>
        <taxon>Andropogoneae</taxon>
        <taxon>Sorghinae</taxon>
        <taxon>Sorghum</taxon>
    </lineage>
</organism>
<accession>A0A1Z5R848</accession>
<dbReference type="EMBL" id="CM000766">
    <property type="protein sequence ID" value="OQU79910.1"/>
    <property type="molecule type" value="Genomic_DNA"/>
</dbReference>
<feature type="transmembrane region" description="Helical" evidence="1">
    <location>
        <begin position="30"/>
        <end position="54"/>
    </location>
</feature>
<keyword evidence="1" id="KW-1133">Transmembrane helix</keyword>
<feature type="transmembrane region" description="Helical" evidence="1">
    <location>
        <begin position="125"/>
        <end position="145"/>
    </location>
</feature>
<feature type="transmembrane region" description="Helical" evidence="1">
    <location>
        <begin position="92"/>
        <end position="113"/>
    </location>
</feature>
<gene>
    <name evidence="3" type="ORF">SORBI_3007G043800</name>
</gene>
<dbReference type="InterPro" id="IPR007658">
    <property type="entry name" value="DUF594"/>
</dbReference>
<dbReference type="OMA" id="QMPTPDQ"/>
<keyword evidence="1" id="KW-0472">Membrane</keyword>
<evidence type="ECO:0000259" key="2">
    <source>
        <dbReference type="Pfam" id="PF13968"/>
    </source>
</evidence>
<evidence type="ECO:0000313" key="4">
    <source>
        <dbReference type="Proteomes" id="UP000000768"/>
    </source>
</evidence>
<dbReference type="Pfam" id="PF13968">
    <property type="entry name" value="DUF4220"/>
    <property type="match status" value="1"/>
</dbReference>
<dbReference type="eggNOG" id="ENOG502QSWW">
    <property type="taxonomic scope" value="Eukaryota"/>
</dbReference>
<keyword evidence="1" id="KW-0812">Transmembrane</keyword>
<proteinExistence type="predicted"/>
<reference evidence="3 4" key="1">
    <citation type="journal article" date="2009" name="Nature">
        <title>The Sorghum bicolor genome and the diversification of grasses.</title>
        <authorList>
            <person name="Paterson A.H."/>
            <person name="Bowers J.E."/>
            <person name="Bruggmann R."/>
            <person name="Dubchak I."/>
            <person name="Grimwood J."/>
            <person name="Gundlach H."/>
            <person name="Haberer G."/>
            <person name="Hellsten U."/>
            <person name="Mitros T."/>
            <person name="Poliakov A."/>
            <person name="Schmutz J."/>
            <person name="Spannagl M."/>
            <person name="Tang H."/>
            <person name="Wang X."/>
            <person name="Wicker T."/>
            <person name="Bharti A.K."/>
            <person name="Chapman J."/>
            <person name="Feltus F.A."/>
            <person name="Gowik U."/>
            <person name="Grigoriev I.V."/>
            <person name="Lyons E."/>
            <person name="Maher C.A."/>
            <person name="Martis M."/>
            <person name="Narechania A."/>
            <person name="Otillar R.P."/>
            <person name="Penning B.W."/>
            <person name="Salamov A.A."/>
            <person name="Wang Y."/>
            <person name="Zhang L."/>
            <person name="Carpita N.C."/>
            <person name="Freeling M."/>
            <person name="Gingle A.R."/>
            <person name="Hash C.T."/>
            <person name="Keller B."/>
            <person name="Klein P."/>
            <person name="Kresovich S."/>
            <person name="McCann M.C."/>
            <person name="Ming R."/>
            <person name="Peterson D.G."/>
            <person name="Mehboob-ur-Rahman"/>
            <person name="Ware D."/>
            <person name="Westhoff P."/>
            <person name="Mayer K.F."/>
            <person name="Messing J."/>
            <person name="Rokhsar D.S."/>
        </authorList>
    </citation>
    <scope>NUCLEOTIDE SEQUENCE [LARGE SCALE GENOMIC DNA]</scope>
    <source>
        <strain evidence="4">cv. BTx623</strain>
    </source>
</reference>
<dbReference type="Gramene" id="OQU79910">
    <property type="protein sequence ID" value="OQU79910"/>
    <property type="gene ID" value="SORBI_3007G043800"/>
</dbReference>
<name>A0A1Z5R848_SORBI</name>
<feature type="domain" description="DUF4220" evidence="2">
    <location>
        <begin position="68"/>
        <end position="517"/>
    </location>
</feature>